<dbReference type="Gene3D" id="3.30.420.280">
    <property type="match status" value="1"/>
</dbReference>
<proteinExistence type="predicted"/>
<name>A0A6M3JSC4_9ZZZZ</name>
<dbReference type="Gene3D" id="3.40.50.300">
    <property type="entry name" value="P-loop containing nucleotide triphosphate hydrolases"/>
    <property type="match status" value="1"/>
</dbReference>
<gene>
    <name evidence="1" type="ORF">MM415A02534_0003</name>
</gene>
<dbReference type="AlphaFoldDB" id="A0A6M3JSC4"/>
<protein>
    <submittedName>
        <fullName evidence="1">Putative terminase</fullName>
    </submittedName>
</protein>
<reference evidence="1" key="1">
    <citation type="submission" date="2020-03" db="EMBL/GenBank/DDBJ databases">
        <title>The deep terrestrial virosphere.</title>
        <authorList>
            <person name="Holmfeldt K."/>
            <person name="Nilsson E."/>
            <person name="Simone D."/>
            <person name="Lopez-Fernandez M."/>
            <person name="Wu X."/>
            <person name="de Brujin I."/>
            <person name="Lundin D."/>
            <person name="Andersson A."/>
            <person name="Bertilsson S."/>
            <person name="Dopson M."/>
        </authorList>
    </citation>
    <scope>NUCLEOTIDE SEQUENCE</scope>
    <source>
        <strain evidence="1">MM415A02534</strain>
    </source>
</reference>
<organism evidence="1">
    <name type="scientific">viral metagenome</name>
    <dbReference type="NCBI Taxonomy" id="1070528"/>
    <lineage>
        <taxon>unclassified sequences</taxon>
        <taxon>metagenomes</taxon>
        <taxon>organismal metagenomes</taxon>
    </lineage>
</organism>
<evidence type="ECO:0000313" key="1">
    <source>
        <dbReference type="EMBL" id="QJA72979.1"/>
    </source>
</evidence>
<dbReference type="InterPro" id="IPR027417">
    <property type="entry name" value="P-loop_NTPase"/>
</dbReference>
<sequence>MVTASKEVTITTRDPHTEQNRFKRSKAKRKIIRAGRRGGKTVGASICDVEAFLGVCPDCEGFGCPECHNTGKVEPKRVLYTAPTGEQTDAYWYEVTRALRPLVETGIYKQNETERYIEKVGTQNRLKAKTAWNANTLRGDYADRLTFDEWQLTAEDAWDDVGAPMLLDNNGDAIFIYTPPSLKTSGMSRARDPRHATKMFKMAQADTTGRWEAFHFTSFDNPHLNREALSEITLDMSRDSYLKEIMAEDDESQVNLLVYGCFNEAICKVERFNIPKEWMMYSGHDFGSANPAALFAAQNPAGDIFLCNEYAPVVGKSSFQNVEAFRLIVEGYTVLARVGGSHQEDASRSEYTLQGWPIAEPFITGAGSVKAQIDRVKGKMEKNKVYIFSDLYQTLMQINTCMWKLDDMGKPTNEVKDEKKFHLLACLRYLCTLFNPETVRGASKGGMVSAGW</sequence>
<accession>A0A6M3JSC4</accession>
<dbReference type="EMBL" id="MT141993">
    <property type="protein sequence ID" value="QJA72979.1"/>
    <property type="molecule type" value="Genomic_DNA"/>
</dbReference>